<evidence type="ECO:0000313" key="9">
    <source>
        <dbReference type="EMBL" id="CAB4032363.1"/>
    </source>
</evidence>
<dbReference type="InterPro" id="IPR036259">
    <property type="entry name" value="MFS_trans_sf"/>
</dbReference>
<evidence type="ECO:0000256" key="7">
    <source>
        <dbReference type="SAM" id="MobiDB-lite"/>
    </source>
</evidence>
<evidence type="ECO:0000256" key="4">
    <source>
        <dbReference type="ARBA" id="ARBA00022856"/>
    </source>
</evidence>
<dbReference type="GO" id="GO:0022857">
    <property type="term" value="F:transmembrane transporter activity"/>
    <property type="evidence" value="ECO:0007669"/>
    <property type="project" value="InterPro"/>
</dbReference>
<keyword evidence="4" id="KW-0653">Protein transport</keyword>
<feature type="transmembrane region" description="Helical" evidence="8">
    <location>
        <begin position="181"/>
        <end position="201"/>
    </location>
</feature>
<dbReference type="InterPro" id="IPR000109">
    <property type="entry name" value="POT_fam"/>
</dbReference>
<dbReference type="Gene3D" id="1.20.1250.20">
    <property type="entry name" value="MFS general substrate transporter like domains"/>
    <property type="match status" value="2"/>
</dbReference>
<comment type="caution">
    <text evidence="9">The sequence shown here is derived from an EMBL/GenBank/DDBJ whole genome shotgun (WGS) entry which is preliminary data.</text>
</comment>
<feature type="transmembrane region" description="Helical" evidence="8">
    <location>
        <begin position="461"/>
        <end position="485"/>
    </location>
</feature>
<sequence>MIVTPVLRGDVSCFGNDCYSLAFGVPAALMIIAIIVFVAGTPRYKKNPPSGNVVVDVVKCIFHAARRRCSSVGRRVGKQHWLDWAEDIYDRKMISDVKALLRVLFMFLPLPLFWTLFDQQGSRWTLQAEQLDGHIGELLTVKPDQMQALNPIFILVLIPIFERIIYPILRKCGFALRPLQRMCIGMFLASVSFLLAAVLQLEIQATTIRVLPAPSGQSNLRLINAARCSLNVTFPQYPSLLLKIQQRSATQYLVLPSYVKDVRVRADKCPQSPTLAYFKKEEVFELSLASKKAYEFVISNYEGKFSGKQFKLKFFNKIKSGKSRVRFIHAGAAVVPKISIKLNSSFTIYNLTRLNATQYLRLKSRSYDVEILDGDNKVKLKEKLEFQNSGMYTVIVQGNPNTPDNPELVFERYVEVSPKTVPMFWQIPQYLAITSAEVMFSITGLEFAYSQSPASMKSCIMAAWLLTVSVGNLIVVIFAEARFFYSMANEFFFFAGLLVVVVVIFAVMAQFYTYVSDENKADSSSNEDDDKFLLEEGEDEISN</sequence>
<keyword evidence="5 8" id="KW-1133">Transmembrane helix</keyword>
<keyword evidence="3 8" id="KW-0812">Transmembrane</keyword>
<dbReference type="EMBL" id="CACRXK020018342">
    <property type="protein sequence ID" value="CAB4032363.1"/>
    <property type="molecule type" value="Genomic_DNA"/>
</dbReference>
<name>A0A7D9JLH0_PARCT</name>
<dbReference type="AlphaFoldDB" id="A0A7D9JLH0"/>
<evidence type="ECO:0000256" key="2">
    <source>
        <dbReference type="ARBA" id="ARBA00005982"/>
    </source>
</evidence>
<protein>
    <submittedName>
        <fullName evidence="9">Solute carrier family 15 member 1-like isoform X1</fullName>
    </submittedName>
</protein>
<accession>A0A7D9JLH0</accession>
<gene>
    <name evidence="9" type="ORF">PACLA_8A075604</name>
</gene>
<organism evidence="9 10">
    <name type="scientific">Paramuricea clavata</name>
    <name type="common">Red gorgonian</name>
    <name type="synonym">Violescent sea-whip</name>
    <dbReference type="NCBI Taxonomy" id="317549"/>
    <lineage>
        <taxon>Eukaryota</taxon>
        <taxon>Metazoa</taxon>
        <taxon>Cnidaria</taxon>
        <taxon>Anthozoa</taxon>
        <taxon>Octocorallia</taxon>
        <taxon>Malacalcyonacea</taxon>
        <taxon>Plexauridae</taxon>
        <taxon>Paramuricea</taxon>
    </lineage>
</organism>
<comment type="subcellular location">
    <subcellularLocation>
        <location evidence="1">Membrane</location>
        <topology evidence="1">Multi-pass membrane protein</topology>
    </subcellularLocation>
</comment>
<keyword evidence="4" id="KW-0571">Peptide transport</keyword>
<dbReference type="GO" id="GO:0015833">
    <property type="term" value="P:peptide transport"/>
    <property type="evidence" value="ECO:0007669"/>
    <property type="project" value="UniProtKB-KW"/>
</dbReference>
<keyword evidence="10" id="KW-1185">Reference proteome</keyword>
<feature type="transmembrane region" description="Helical" evidence="8">
    <location>
        <begin position="20"/>
        <end position="40"/>
    </location>
</feature>
<proteinExistence type="inferred from homology"/>
<reference evidence="9" key="1">
    <citation type="submission" date="2020-04" db="EMBL/GenBank/DDBJ databases">
        <authorList>
            <person name="Alioto T."/>
            <person name="Alioto T."/>
            <person name="Gomez Garrido J."/>
        </authorList>
    </citation>
    <scope>NUCLEOTIDE SEQUENCE</scope>
    <source>
        <strain evidence="9">A484AB</strain>
    </source>
</reference>
<feature type="region of interest" description="Disordered" evidence="7">
    <location>
        <begin position="519"/>
        <end position="543"/>
    </location>
</feature>
<evidence type="ECO:0000256" key="5">
    <source>
        <dbReference type="ARBA" id="ARBA00022989"/>
    </source>
</evidence>
<keyword evidence="6 8" id="KW-0472">Membrane</keyword>
<evidence type="ECO:0000313" key="10">
    <source>
        <dbReference type="Proteomes" id="UP001152795"/>
    </source>
</evidence>
<comment type="similarity">
    <text evidence="2">Belongs to the major facilitator superfamily. Proton-dependent oligopeptide transporter (POT/PTR) (TC 2.A.17) family.</text>
</comment>
<keyword evidence="4" id="KW-0813">Transport</keyword>
<feature type="transmembrane region" description="Helical" evidence="8">
    <location>
        <begin position="148"/>
        <end position="169"/>
    </location>
</feature>
<dbReference type="GO" id="GO:0016020">
    <property type="term" value="C:membrane"/>
    <property type="evidence" value="ECO:0007669"/>
    <property type="project" value="UniProtKB-SubCell"/>
</dbReference>
<evidence type="ECO:0000256" key="1">
    <source>
        <dbReference type="ARBA" id="ARBA00004141"/>
    </source>
</evidence>
<feature type="transmembrane region" description="Helical" evidence="8">
    <location>
        <begin position="99"/>
        <end position="117"/>
    </location>
</feature>
<dbReference type="Proteomes" id="UP001152795">
    <property type="component" value="Unassembled WGS sequence"/>
</dbReference>
<evidence type="ECO:0000256" key="6">
    <source>
        <dbReference type="ARBA" id="ARBA00023136"/>
    </source>
</evidence>
<evidence type="ECO:0000256" key="8">
    <source>
        <dbReference type="SAM" id="Phobius"/>
    </source>
</evidence>
<dbReference type="Pfam" id="PF00854">
    <property type="entry name" value="PTR2"/>
    <property type="match status" value="2"/>
</dbReference>
<feature type="compositionally biased region" description="Acidic residues" evidence="7">
    <location>
        <begin position="525"/>
        <end position="543"/>
    </location>
</feature>
<feature type="transmembrane region" description="Helical" evidence="8">
    <location>
        <begin position="491"/>
        <end position="515"/>
    </location>
</feature>
<dbReference type="PANTHER" id="PTHR11654">
    <property type="entry name" value="OLIGOPEPTIDE TRANSPORTER-RELATED"/>
    <property type="match status" value="1"/>
</dbReference>
<evidence type="ECO:0000256" key="3">
    <source>
        <dbReference type="ARBA" id="ARBA00022692"/>
    </source>
</evidence>
<dbReference type="OrthoDB" id="205993at2759"/>